<proteinExistence type="predicted"/>
<dbReference type="EMBL" id="RAWE01000283">
    <property type="protein sequence ID" value="RKG95109.1"/>
    <property type="molecule type" value="Genomic_DNA"/>
</dbReference>
<keyword evidence="2" id="KW-1185">Reference proteome</keyword>
<protein>
    <submittedName>
        <fullName evidence="1">Uncharacterized protein</fullName>
    </submittedName>
</protein>
<evidence type="ECO:0000313" key="2">
    <source>
        <dbReference type="Proteomes" id="UP000268313"/>
    </source>
</evidence>
<dbReference type="OrthoDB" id="5382484at2"/>
<gene>
    <name evidence="1" type="ORF">D7X32_40075</name>
</gene>
<evidence type="ECO:0000313" key="1">
    <source>
        <dbReference type="EMBL" id="RKG95109.1"/>
    </source>
</evidence>
<organism evidence="1 2">
    <name type="scientific">Corallococcus carmarthensis</name>
    <dbReference type="NCBI Taxonomy" id="2316728"/>
    <lineage>
        <taxon>Bacteria</taxon>
        <taxon>Pseudomonadati</taxon>
        <taxon>Myxococcota</taxon>
        <taxon>Myxococcia</taxon>
        <taxon>Myxococcales</taxon>
        <taxon>Cystobacterineae</taxon>
        <taxon>Myxococcaceae</taxon>
        <taxon>Corallococcus</taxon>
    </lineage>
</organism>
<accession>A0A3A8JHC8</accession>
<dbReference type="AlphaFoldDB" id="A0A3A8JHC8"/>
<dbReference type="RefSeq" id="WP_120607784.1">
    <property type="nucleotide sequence ID" value="NZ_JABFJX010000331.1"/>
</dbReference>
<comment type="caution">
    <text evidence="1">The sequence shown here is derived from an EMBL/GenBank/DDBJ whole genome shotgun (WGS) entry which is preliminary data.</text>
</comment>
<name>A0A3A8JHC8_9BACT</name>
<sequence length="151" mass="16652">MGREGSALGRVVVKRGLAVLLALPLSGCVLFGRPIRPPRASDEEMARFQFPLDLPAEGRTQTPALVAVATQLAMDDFRPLDLKPHKGATADELCLYRRDSFDVWTAPGPEGVMFVRFVPRQDVCNSEGPVTDASATYAIDTRQWRILSIQR</sequence>
<reference evidence="2" key="1">
    <citation type="submission" date="2018-09" db="EMBL/GenBank/DDBJ databases">
        <authorList>
            <person name="Livingstone P.G."/>
            <person name="Whitworth D.E."/>
        </authorList>
    </citation>
    <scope>NUCLEOTIDE SEQUENCE [LARGE SCALE GENOMIC DNA]</scope>
    <source>
        <strain evidence="2">CA043D</strain>
    </source>
</reference>
<dbReference type="Proteomes" id="UP000268313">
    <property type="component" value="Unassembled WGS sequence"/>
</dbReference>